<organism evidence="2 3">
    <name type="scientific">Klebsormidium nitens</name>
    <name type="common">Green alga</name>
    <name type="synonym">Ulothrix nitens</name>
    <dbReference type="NCBI Taxonomy" id="105231"/>
    <lineage>
        <taxon>Eukaryota</taxon>
        <taxon>Viridiplantae</taxon>
        <taxon>Streptophyta</taxon>
        <taxon>Klebsormidiophyceae</taxon>
        <taxon>Klebsormidiales</taxon>
        <taxon>Klebsormidiaceae</taxon>
        <taxon>Klebsormidium</taxon>
    </lineage>
</organism>
<reference evidence="2 3" key="1">
    <citation type="journal article" date="2014" name="Nat. Commun.">
        <title>Klebsormidium flaccidum genome reveals primary factors for plant terrestrial adaptation.</title>
        <authorList>
            <person name="Hori K."/>
            <person name="Maruyama F."/>
            <person name="Fujisawa T."/>
            <person name="Togashi T."/>
            <person name="Yamamoto N."/>
            <person name="Seo M."/>
            <person name="Sato S."/>
            <person name="Yamada T."/>
            <person name="Mori H."/>
            <person name="Tajima N."/>
            <person name="Moriyama T."/>
            <person name="Ikeuchi M."/>
            <person name="Watanabe M."/>
            <person name="Wada H."/>
            <person name="Kobayashi K."/>
            <person name="Saito M."/>
            <person name="Masuda T."/>
            <person name="Sasaki-Sekimoto Y."/>
            <person name="Mashiguchi K."/>
            <person name="Awai K."/>
            <person name="Shimojima M."/>
            <person name="Masuda S."/>
            <person name="Iwai M."/>
            <person name="Nobusawa T."/>
            <person name="Narise T."/>
            <person name="Kondo S."/>
            <person name="Saito H."/>
            <person name="Sato R."/>
            <person name="Murakawa M."/>
            <person name="Ihara Y."/>
            <person name="Oshima-Yamada Y."/>
            <person name="Ohtaka K."/>
            <person name="Satoh M."/>
            <person name="Sonobe K."/>
            <person name="Ishii M."/>
            <person name="Ohtani R."/>
            <person name="Kanamori-Sato M."/>
            <person name="Honoki R."/>
            <person name="Miyazaki D."/>
            <person name="Mochizuki H."/>
            <person name="Umetsu J."/>
            <person name="Higashi K."/>
            <person name="Shibata D."/>
            <person name="Kamiya Y."/>
            <person name="Sato N."/>
            <person name="Nakamura Y."/>
            <person name="Tabata S."/>
            <person name="Ida S."/>
            <person name="Kurokawa K."/>
            <person name="Ohta H."/>
        </authorList>
    </citation>
    <scope>NUCLEOTIDE SEQUENCE [LARGE SCALE GENOMIC DNA]</scope>
    <source>
        <strain evidence="2 3">NIES-2285</strain>
    </source>
</reference>
<feature type="transmembrane region" description="Helical" evidence="1">
    <location>
        <begin position="179"/>
        <end position="207"/>
    </location>
</feature>
<accession>A0A0U9HVS2</accession>
<keyword evidence="3" id="KW-1185">Reference proteome</keyword>
<gene>
    <name evidence="2" type="ORF">KFL_005930095</name>
</gene>
<dbReference type="EMBL" id="DF237542">
    <property type="protein sequence ID" value="GAQ90053.1"/>
    <property type="molecule type" value="Genomic_DNA"/>
</dbReference>
<evidence type="ECO:0000256" key="1">
    <source>
        <dbReference type="SAM" id="Phobius"/>
    </source>
</evidence>
<dbReference type="AlphaFoldDB" id="A0A0U9HVS2"/>
<keyword evidence="1" id="KW-1133">Transmembrane helix</keyword>
<feature type="non-terminal residue" evidence="2">
    <location>
        <position position="264"/>
    </location>
</feature>
<dbReference type="Proteomes" id="UP000054558">
    <property type="component" value="Unassembled WGS sequence"/>
</dbReference>
<name>A0A0U9HVS2_KLENI</name>
<feature type="transmembrane region" description="Helical" evidence="1">
    <location>
        <begin position="145"/>
        <end position="167"/>
    </location>
</feature>
<proteinExistence type="predicted"/>
<evidence type="ECO:0000313" key="2">
    <source>
        <dbReference type="EMBL" id="GAQ90053.1"/>
    </source>
</evidence>
<evidence type="ECO:0000313" key="3">
    <source>
        <dbReference type="Proteomes" id="UP000054558"/>
    </source>
</evidence>
<keyword evidence="1" id="KW-0472">Membrane</keyword>
<sequence>MADRIVHSAEGPRAAHRRLRYRPVCWATHRELAYQGAGGALAVFLGEMVGTLAGPIKLPVQGYCSAGLLGAGRGLGKGVAGLLTRPLRATARLGERAGRALGAVLDRRGPGRTADVWQYGSHVGSLQQQRRSVANVDTPLQGLRAAALALGAGFVSGTAALGAWPAAGYRKLGLLGGLAGAGVGAVALLCHVAGAVVLSAAALLACIPASVEAAGRQVVCWRGRVEHSARNAEEKPAGTQEAVLLDTLDTLERLEVREACGDGK</sequence>
<keyword evidence="1" id="KW-0812">Transmembrane</keyword>
<protein>
    <submittedName>
        <fullName evidence="2">Uncharacterized protein</fullName>
    </submittedName>
</protein>